<dbReference type="Gene3D" id="3.10.20.90">
    <property type="entry name" value="Phosphatidylinositol 3-kinase Catalytic Subunit, Chain A, domain 1"/>
    <property type="match status" value="1"/>
</dbReference>
<dbReference type="SUPFAM" id="SSF54236">
    <property type="entry name" value="Ubiquitin-like"/>
    <property type="match status" value="1"/>
</dbReference>
<dbReference type="InterPro" id="IPR040079">
    <property type="entry name" value="Glutathione_S-Trfase"/>
</dbReference>
<dbReference type="InterPro" id="IPR036282">
    <property type="entry name" value="Glutathione-S-Trfase_C_sf"/>
</dbReference>
<evidence type="ECO:0000259" key="4">
    <source>
        <dbReference type="PROSITE" id="PS50404"/>
    </source>
</evidence>
<dbReference type="InterPro" id="IPR009060">
    <property type="entry name" value="UBA-like_sf"/>
</dbReference>
<dbReference type="GO" id="GO:0006414">
    <property type="term" value="P:translational elongation"/>
    <property type="evidence" value="ECO:0007669"/>
    <property type="project" value="TreeGrafter"/>
</dbReference>
<feature type="domain" description="Thioredoxin" evidence="6">
    <location>
        <begin position="144"/>
        <end position="304"/>
    </location>
</feature>
<evidence type="ECO:0000313" key="7">
    <source>
        <dbReference type="EMBL" id="CAJ1389285.1"/>
    </source>
</evidence>
<dbReference type="PROSITE" id="PS50405">
    <property type="entry name" value="GST_CTER"/>
    <property type="match status" value="1"/>
</dbReference>
<evidence type="ECO:0000259" key="5">
    <source>
        <dbReference type="PROSITE" id="PS50405"/>
    </source>
</evidence>
<dbReference type="FunFam" id="1.20.1050.10:FF:000006">
    <property type="entry name" value="Elongation factor 1 gamma"/>
    <property type="match status" value="1"/>
</dbReference>
<dbReference type="InterPro" id="IPR050802">
    <property type="entry name" value="EF-GSTs"/>
</dbReference>
<feature type="compositionally biased region" description="Basic and acidic residues" evidence="1">
    <location>
        <begin position="604"/>
        <end position="638"/>
    </location>
</feature>
<dbReference type="Pfam" id="PF00627">
    <property type="entry name" value="UBA"/>
    <property type="match status" value="1"/>
</dbReference>
<dbReference type="InterPro" id="IPR012336">
    <property type="entry name" value="Thioredoxin-like_fold"/>
</dbReference>
<dbReference type="InterPro" id="IPR015940">
    <property type="entry name" value="UBA"/>
</dbReference>
<dbReference type="Pfam" id="PF02798">
    <property type="entry name" value="GST_N"/>
    <property type="match status" value="1"/>
</dbReference>
<dbReference type="Gene3D" id="1.20.1050.10">
    <property type="match status" value="1"/>
</dbReference>
<dbReference type="GO" id="GO:0005737">
    <property type="term" value="C:cytoplasm"/>
    <property type="evidence" value="ECO:0007669"/>
    <property type="project" value="TreeGrafter"/>
</dbReference>
<dbReference type="SFLD" id="SFLDS00019">
    <property type="entry name" value="Glutathione_Transferase_(cytos"/>
    <property type="match status" value="1"/>
</dbReference>
<comment type="caution">
    <text evidence="7">The sequence shown here is derived from an EMBL/GenBank/DDBJ whole genome shotgun (WGS) entry which is preliminary data.</text>
</comment>
<dbReference type="PROSITE" id="PS50404">
    <property type="entry name" value="GST_NTER"/>
    <property type="match status" value="1"/>
</dbReference>
<feature type="region of interest" description="Disordered" evidence="1">
    <location>
        <begin position="595"/>
        <end position="652"/>
    </location>
</feature>
<keyword evidence="8" id="KW-1185">Reference proteome</keyword>
<feature type="domain" description="GST N-terminal" evidence="4">
    <location>
        <begin position="370"/>
        <end position="450"/>
    </location>
</feature>
<dbReference type="Gene3D" id="1.10.8.10">
    <property type="entry name" value="DNA helicase RuvA subunit, C-terminal domain"/>
    <property type="match status" value="1"/>
</dbReference>
<feature type="domain" description="UBA" evidence="2">
    <location>
        <begin position="107"/>
        <end position="147"/>
    </location>
</feature>
<dbReference type="SUPFAM" id="SSF47616">
    <property type="entry name" value="GST C-terminal domain-like"/>
    <property type="match status" value="1"/>
</dbReference>
<dbReference type="PROSITE" id="PS51352">
    <property type="entry name" value="THIOREDOXIN_2"/>
    <property type="match status" value="1"/>
</dbReference>
<dbReference type="InterPro" id="IPR029071">
    <property type="entry name" value="Ubiquitin-like_domsf"/>
</dbReference>
<dbReference type="Pfam" id="PF00043">
    <property type="entry name" value="GST_C"/>
    <property type="match status" value="1"/>
</dbReference>
<feature type="domain" description="Ubiquitin-like" evidence="3">
    <location>
        <begin position="4"/>
        <end position="75"/>
    </location>
</feature>
<dbReference type="PANTHER" id="PTHR43986">
    <property type="entry name" value="ELONGATION FACTOR 1-GAMMA"/>
    <property type="match status" value="1"/>
</dbReference>
<dbReference type="InterPro" id="IPR036249">
    <property type="entry name" value="Thioredoxin-like_sf"/>
</dbReference>
<dbReference type="PROSITE" id="PS50053">
    <property type="entry name" value="UBIQUITIN_2"/>
    <property type="match status" value="1"/>
</dbReference>
<dbReference type="Gene3D" id="3.40.30.10">
    <property type="entry name" value="Glutaredoxin"/>
    <property type="match status" value="2"/>
</dbReference>
<evidence type="ECO:0000259" key="6">
    <source>
        <dbReference type="PROSITE" id="PS51352"/>
    </source>
</evidence>
<dbReference type="CDD" id="cd03181">
    <property type="entry name" value="GST_C_EF1Bgamma_like"/>
    <property type="match status" value="1"/>
</dbReference>
<evidence type="ECO:0000256" key="1">
    <source>
        <dbReference type="SAM" id="MobiDB-lite"/>
    </source>
</evidence>
<gene>
    <name evidence="7" type="ORF">EVOR1521_LOCUS14935</name>
</gene>
<accession>A0AA36IKH0</accession>
<evidence type="ECO:0000313" key="8">
    <source>
        <dbReference type="Proteomes" id="UP001178507"/>
    </source>
</evidence>
<dbReference type="InterPro" id="IPR004045">
    <property type="entry name" value="Glutathione_S-Trfase_N"/>
</dbReference>
<dbReference type="InterPro" id="IPR013766">
    <property type="entry name" value="Thioredoxin_domain"/>
</dbReference>
<dbReference type="InterPro" id="IPR010987">
    <property type="entry name" value="Glutathione-S-Trfase_C-like"/>
</dbReference>
<reference evidence="7" key="1">
    <citation type="submission" date="2023-08" db="EMBL/GenBank/DDBJ databases">
        <authorList>
            <person name="Chen Y."/>
            <person name="Shah S."/>
            <person name="Dougan E. K."/>
            <person name="Thang M."/>
            <person name="Chan C."/>
        </authorList>
    </citation>
    <scope>NUCLEOTIDE SEQUENCE</scope>
</reference>
<dbReference type="FunFam" id="1.10.8.10:FF:000003">
    <property type="entry name" value="UV excision repair protein RAD23 homolog"/>
    <property type="match status" value="1"/>
</dbReference>
<dbReference type="SMART" id="SM00165">
    <property type="entry name" value="UBA"/>
    <property type="match status" value="1"/>
</dbReference>
<dbReference type="PANTHER" id="PTHR43986:SF1">
    <property type="entry name" value="ELONGATION FACTOR 1-GAMMA"/>
    <property type="match status" value="1"/>
</dbReference>
<dbReference type="InterPro" id="IPR004046">
    <property type="entry name" value="GST_C"/>
</dbReference>
<dbReference type="GO" id="GO:0005634">
    <property type="term" value="C:nucleus"/>
    <property type="evidence" value="ECO:0007669"/>
    <property type="project" value="TreeGrafter"/>
</dbReference>
<dbReference type="EMBL" id="CAUJNA010001846">
    <property type="protein sequence ID" value="CAJ1389285.1"/>
    <property type="molecule type" value="Genomic_DNA"/>
</dbReference>
<dbReference type="SUPFAM" id="SSF52833">
    <property type="entry name" value="Thioredoxin-like"/>
    <property type="match status" value="2"/>
</dbReference>
<dbReference type="InterPro" id="IPR000626">
    <property type="entry name" value="Ubiquitin-like_dom"/>
</dbReference>
<sequence>MAPMEVKLRVGSNEPFVLEVDDEETVEALAVLVISLKPELGEQDLPRLVHKGRVLKHEQVVKDLGIQSSEFVVVVPAKGPEAEAPAAPAAPAPAAPAAPAAAAAVPGASPEVVQNLCSMGFERAKVEQALAAAFNNAERAVEYLFNGIPATAAGMAPAPAGATGHWAEATLGTQLVTKSGLQSTATALAGAKVVALYFSAHWCPPCRGFTPQLAAAVAGNRFPQLAVVFVSSDRSESDFQSYYGEMPWLALPFGSPQKETLGVTYQVRGIPSLIILDGSTGRLISSDGRTDVANCRFDMESCLQTWGVAPAPAPPPAPKEDPGPPKKALPPAMAIDEEKAQAALARVLEEEWEVQEAFFKTGIKVPSRMVGTLYYVEEVKYKAEKALIAAKFNGLSLKTAKFDAQKDVKKPGFYEKNPTGKVPFLETPYGCISNSNAVARYVARCRADTGLCGDSFLEETDVDQWLDFGYEVETPLMTWLYPVLGLMENQPAAASAAQEDVKKALAAMETHLAQSAFLAAEKVTLADIVLVCILKEGFLRLFDPAFRKPFPKLCQWFQKCCSMSQFKTVLGELQLCEKMQGPSAVAGGLGLSPADFAGQKAPKKAKETKEEPKKAEPKEAKKAEPKKEAKKAEPKAEPKAQPAAGGASDAEVKAAGDAVRALKEKLKADGLSGKQVNTHPEVLKLVEQLNALKSGAAAPAAPAAAPKAATVSEADVKAAGDAVRALKEKLKAEGLSGKQINEHAEVKQLVEKLNSLKSSLA</sequence>
<feature type="domain" description="GST C-terminal" evidence="5">
    <location>
        <begin position="455"/>
        <end position="585"/>
    </location>
</feature>
<proteinExistence type="predicted"/>
<protein>
    <submittedName>
        <fullName evidence="7">Uncharacterized protein</fullName>
    </submittedName>
</protein>
<organism evidence="7 8">
    <name type="scientific">Effrenium voratum</name>
    <dbReference type="NCBI Taxonomy" id="2562239"/>
    <lineage>
        <taxon>Eukaryota</taxon>
        <taxon>Sar</taxon>
        <taxon>Alveolata</taxon>
        <taxon>Dinophyceae</taxon>
        <taxon>Suessiales</taxon>
        <taxon>Symbiodiniaceae</taxon>
        <taxon>Effrenium</taxon>
    </lineage>
</organism>
<evidence type="ECO:0000259" key="3">
    <source>
        <dbReference type="PROSITE" id="PS50053"/>
    </source>
</evidence>
<dbReference type="CDD" id="cd14280">
    <property type="entry name" value="UBA1_Rad23_like"/>
    <property type="match status" value="1"/>
</dbReference>
<dbReference type="Pfam" id="PF13905">
    <property type="entry name" value="Thioredoxin_8"/>
    <property type="match status" value="1"/>
</dbReference>
<name>A0AA36IKH0_9DINO</name>
<feature type="region of interest" description="Disordered" evidence="1">
    <location>
        <begin position="308"/>
        <end position="328"/>
    </location>
</feature>
<dbReference type="Proteomes" id="UP001178507">
    <property type="component" value="Unassembled WGS sequence"/>
</dbReference>
<dbReference type="SUPFAM" id="SSF46934">
    <property type="entry name" value="UBA-like"/>
    <property type="match status" value="1"/>
</dbReference>
<evidence type="ECO:0000259" key="2">
    <source>
        <dbReference type="PROSITE" id="PS50030"/>
    </source>
</evidence>
<dbReference type="AlphaFoldDB" id="A0AA36IKH0"/>
<dbReference type="PROSITE" id="PS50030">
    <property type="entry name" value="UBA"/>
    <property type="match status" value="1"/>
</dbReference>